<dbReference type="Proteomes" id="UP001278738">
    <property type="component" value="Unassembled WGS sequence"/>
</dbReference>
<evidence type="ECO:0000313" key="2">
    <source>
        <dbReference type="EMBL" id="MDX6186392.1"/>
    </source>
</evidence>
<comment type="caution">
    <text evidence="2">The sequence shown here is derived from an EMBL/GenBank/DDBJ whole genome shotgun (WGS) entry which is preliminary data.</text>
</comment>
<name>A0AAJ2SA50_9FLAO</name>
<dbReference type="AlphaFoldDB" id="A0AAJ2SA50"/>
<dbReference type="EMBL" id="JAWXVG010000005">
    <property type="protein sequence ID" value="MDX6182939.1"/>
    <property type="molecule type" value="Genomic_DNA"/>
</dbReference>
<accession>A0AAJ2SA50</accession>
<evidence type="ECO:0000313" key="4">
    <source>
        <dbReference type="Proteomes" id="UP001278738"/>
    </source>
</evidence>
<sequence>MENQEFYQKSFEIKYSQLVELASSILNFDCVGGYEEVNNETVYYIKLDENINNFKDKSEATAFNEFFKNNFSQYNSDNESKLPYNIITVQRILYFKTPFEALKRLIGAWKEWQIISPELKRNYFEQIKV</sequence>
<proteinExistence type="predicted"/>
<reference evidence="2 4" key="1">
    <citation type="submission" date="2023-11" db="EMBL/GenBank/DDBJ databases">
        <title>Unpublished Manusciprt.</title>
        <authorList>
            <person name="Saticioglu I.B."/>
            <person name="Ay H."/>
            <person name="Ajmi N."/>
            <person name="Altun S."/>
            <person name="Duman M."/>
        </authorList>
    </citation>
    <scope>NUCLEOTIDE SEQUENCE</scope>
    <source>
        <strain evidence="1 4">Fl-33</strain>
        <strain evidence="2">Fl-77</strain>
    </source>
</reference>
<evidence type="ECO:0000313" key="1">
    <source>
        <dbReference type="EMBL" id="MDX6182939.1"/>
    </source>
</evidence>
<gene>
    <name evidence="1" type="ORF">SGQ18_12260</name>
    <name evidence="2" type="ORF">SGQ44_11515</name>
</gene>
<protein>
    <submittedName>
        <fullName evidence="2">Uncharacterized protein</fullName>
    </submittedName>
</protein>
<evidence type="ECO:0000313" key="3">
    <source>
        <dbReference type="Proteomes" id="UP001270053"/>
    </source>
</evidence>
<dbReference type="RefSeq" id="WP_229973984.1">
    <property type="nucleotide sequence ID" value="NZ_CP087133.1"/>
</dbReference>
<dbReference type="Proteomes" id="UP001270053">
    <property type="component" value="Unassembled WGS sequence"/>
</dbReference>
<dbReference type="EMBL" id="JAWXVH010000005">
    <property type="protein sequence ID" value="MDX6186392.1"/>
    <property type="molecule type" value="Genomic_DNA"/>
</dbReference>
<organism evidence="2 3">
    <name type="scientific">Flavobacterium flavipigmentatum</name>
    <dbReference type="NCBI Taxonomy" id="2893884"/>
    <lineage>
        <taxon>Bacteria</taxon>
        <taxon>Pseudomonadati</taxon>
        <taxon>Bacteroidota</taxon>
        <taxon>Flavobacteriia</taxon>
        <taxon>Flavobacteriales</taxon>
        <taxon>Flavobacteriaceae</taxon>
        <taxon>Flavobacterium</taxon>
    </lineage>
</organism>
<keyword evidence="4" id="KW-1185">Reference proteome</keyword>